<feature type="compositionally biased region" description="Basic residues" evidence="1">
    <location>
        <begin position="357"/>
        <end position="368"/>
    </location>
</feature>
<feature type="compositionally biased region" description="Low complexity" evidence="1">
    <location>
        <begin position="488"/>
        <end position="503"/>
    </location>
</feature>
<gene>
    <name evidence="3" type="ORF">FJT64_003925</name>
</gene>
<reference evidence="3 4" key="1">
    <citation type="submission" date="2019-07" db="EMBL/GenBank/DDBJ databases">
        <title>Draft genome assembly of a fouling barnacle, Amphibalanus amphitrite (Darwin, 1854): The first reference genome for Thecostraca.</title>
        <authorList>
            <person name="Kim W."/>
        </authorList>
    </citation>
    <scope>NUCLEOTIDE SEQUENCE [LARGE SCALE GENOMIC DNA]</scope>
    <source>
        <strain evidence="3">SNU_AA5</strain>
        <tissue evidence="3">Soma without cirri and trophi</tissue>
    </source>
</reference>
<feature type="compositionally biased region" description="Low complexity" evidence="1">
    <location>
        <begin position="230"/>
        <end position="245"/>
    </location>
</feature>
<dbReference type="PANTHER" id="PTHR22933:SF43">
    <property type="entry name" value="LP10131P"/>
    <property type="match status" value="1"/>
</dbReference>
<dbReference type="InterPro" id="IPR052976">
    <property type="entry name" value="Scoloptoxin-like"/>
</dbReference>
<dbReference type="InterPro" id="IPR036508">
    <property type="entry name" value="Chitin-bd_dom_sf"/>
</dbReference>
<dbReference type="OrthoDB" id="6434376at2759"/>
<evidence type="ECO:0008006" key="5">
    <source>
        <dbReference type="Google" id="ProtNLM"/>
    </source>
</evidence>
<sequence>MAAQKLVLLVMTSLLTLVTSQQPPPNYSYDALPETSFSCEGRVVGGYYADVEAGCQMFHVGPAFRFLCPNNTVFDQQHLICANWFQVSCDRSTVLYARNFEIFKKGSENEVEFNALDEEDLPELEDYDSGFQETSSGAGRFFGGGGGSRRVTAAPRATLPTSPFGRGGSFSFGTGVSSRAPVAPTAGPPTTAATARPELSELTNDLREQKQLTSEDSRRQFDGNERRKGVSVSSTPRSFSSRTLPPTTPAPIRVVSVSPASPFVREGAIVSRRRGSRWRGGSRVRPSAESVTGVSSAAAVAPSVSPSAAAPSAAVGVSGPSRRPAVARPVPRPTASPPTAPPAELTNEIDSAPTRKPTPRSRSRGRGSRRFDPRLPGGDLSPTQYVRTRGGRGRLAPPTVPPPTLPPQLSSISDIADVEALTDQLNLLDEQELLEELEREDRRFRNGPEANNRSIDSSSRRQKLPDRGTTPAPLLIARGPPPTRPASRRPTAPPTAAAAVTTPQIIRKRIRVRGRPSRRPRVGGRRRTTTTRRPTTTTTTTEAPTTPAPPPRTRPAVTFPPTVPPAPTTTPAPTTEVSTLPTNKEASNVGRQSGGFFLRPKLQLSSALPTDLQTRRLNDVNELAAERTGRSRNTSPIAFSRGTRSTTRAPEARLSEILFASSSPGRAGGGRTGDADYDYQYYDSDFRLEHQDDIEDVDDLFQTLSRKSRWT</sequence>
<feature type="chain" id="PRO_5025418344" description="Chitin-binding type-2 domain-containing protein" evidence="2">
    <location>
        <begin position="21"/>
        <end position="711"/>
    </location>
</feature>
<feature type="signal peptide" evidence="2">
    <location>
        <begin position="1"/>
        <end position="20"/>
    </location>
</feature>
<dbReference type="GO" id="GO:0008061">
    <property type="term" value="F:chitin binding"/>
    <property type="evidence" value="ECO:0007669"/>
    <property type="project" value="InterPro"/>
</dbReference>
<dbReference type="PANTHER" id="PTHR22933">
    <property type="entry name" value="FI18007P1-RELATED"/>
    <property type="match status" value="1"/>
</dbReference>
<evidence type="ECO:0000256" key="2">
    <source>
        <dbReference type="SAM" id="SignalP"/>
    </source>
</evidence>
<comment type="caution">
    <text evidence="3">The sequence shown here is derived from an EMBL/GenBank/DDBJ whole genome shotgun (WGS) entry which is preliminary data.</text>
</comment>
<keyword evidence="4" id="KW-1185">Reference proteome</keyword>
<organism evidence="3 4">
    <name type="scientific">Amphibalanus amphitrite</name>
    <name type="common">Striped barnacle</name>
    <name type="synonym">Balanus amphitrite</name>
    <dbReference type="NCBI Taxonomy" id="1232801"/>
    <lineage>
        <taxon>Eukaryota</taxon>
        <taxon>Metazoa</taxon>
        <taxon>Ecdysozoa</taxon>
        <taxon>Arthropoda</taxon>
        <taxon>Crustacea</taxon>
        <taxon>Multicrustacea</taxon>
        <taxon>Cirripedia</taxon>
        <taxon>Thoracica</taxon>
        <taxon>Thoracicalcarea</taxon>
        <taxon>Balanomorpha</taxon>
        <taxon>Balanoidea</taxon>
        <taxon>Balanidae</taxon>
        <taxon>Amphibalaninae</taxon>
        <taxon>Amphibalanus</taxon>
    </lineage>
</organism>
<feature type="region of interest" description="Disordered" evidence="1">
    <location>
        <begin position="157"/>
        <end position="254"/>
    </location>
</feature>
<evidence type="ECO:0000313" key="3">
    <source>
        <dbReference type="EMBL" id="KAF0298719.1"/>
    </source>
</evidence>
<feature type="compositionally biased region" description="Low complexity" evidence="1">
    <location>
        <begin position="531"/>
        <end position="545"/>
    </location>
</feature>
<name>A0A6A4W0I8_AMPAM</name>
<dbReference type="EMBL" id="VIIS01001412">
    <property type="protein sequence ID" value="KAF0298719.1"/>
    <property type="molecule type" value="Genomic_DNA"/>
</dbReference>
<feature type="compositionally biased region" description="Polar residues" evidence="1">
    <location>
        <begin position="631"/>
        <end position="648"/>
    </location>
</feature>
<evidence type="ECO:0000313" key="4">
    <source>
        <dbReference type="Proteomes" id="UP000440578"/>
    </source>
</evidence>
<feature type="compositionally biased region" description="Low complexity" evidence="1">
    <location>
        <begin position="283"/>
        <end position="329"/>
    </location>
</feature>
<feature type="compositionally biased region" description="Basic residues" evidence="1">
    <location>
        <begin position="271"/>
        <end position="282"/>
    </location>
</feature>
<dbReference type="Proteomes" id="UP000440578">
    <property type="component" value="Unassembled WGS sequence"/>
</dbReference>
<evidence type="ECO:0000256" key="1">
    <source>
        <dbReference type="SAM" id="MobiDB-lite"/>
    </source>
</evidence>
<feature type="region of interest" description="Disordered" evidence="1">
    <location>
        <begin position="627"/>
        <end position="649"/>
    </location>
</feature>
<feature type="compositionally biased region" description="Basic and acidic residues" evidence="1">
    <location>
        <begin position="204"/>
        <end position="228"/>
    </location>
</feature>
<protein>
    <recommendedName>
        <fullName evidence="5">Chitin-binding type-2 domain-containing protein</fullName>
    </recommendedName>
</protein>
<feature type="compositionally biased region" description="Pro residues" evidence="1">
    <location>
        <begin position="330"/>
        <end position="341"/>
    </location>
</feature>
<dbReference type="AlphaFoldDB" id="A0A6A4W0I8"/>
<feature type="region of interest" description="Disordered" evidence="1">
    <location>
        <begin position="271"/>
        <end position="412"/>
    </location>
</feature>
<proteinExistence type="predicted"/>
<feature type="compositionally biased region" description="Low complexity" evidence="1">
    <location>
        <begin position="171"/>
        <end position="195"/>
    </location>
</feature>
<dbReference type="SUPFAM" id="SSF57625">
    <property type="entry name" value="Invertebrate chitin-binding proteins"/>
    <property type="match status" value="1"/>
</dbReference>
<feature type="region of interest" description="Disordered" evidence="1">
    <location>
        <begin position="438"/>
        <end position="557"/>
    </location>
</feature>
<accession>A0A6A4W0I8</accession>
<feature type="compositionally biased region" description="Basic residues" evidence="1">
    <location>
        <begin position="506"/>
        <end position="530"/>
    </location>
</feature>
<keyword evidence="2" id="KW-0732">Signal</keyword>